<dbReference type="STRING" id="409849.ENSPMGP00000000142"/>
<dbReference type="InterPro" id="IPR002716">
    <property type="entry name" value="PIN_dom"/>
</dbReference>
<dbReference type="Gene3D" id="3.40.50.1010">
    <property type="entry name" value="5'-nuclease"/>
    <property type="match status" value="1"/>
</dbReference>
<reference evidence="5" key="2">
    <citation type="submission" date="2025-09" db="UniProtKB">
        <authorList>
            <consortium name="Ensembl"/>
        </authorList>
    </citation>
    <scope>IDENTIFICATION</scope>
</reference>
<dbReference type="InterPro" id="IPR052626">
    <property type="entry name" value="SWT1_Regulator"/>
</dbReference>
<dbReference type="CDD" id="cd18727">
    <property type="entry name" value="PIN_Swt1-like"/>
    <property type="match status" value="1"/>
</dbReference>
<evidence type="ECO:0000313" key="6">
    <source>
        <dbReference type="Proteomes" id="UP000261520"/>
    </source>
</evidence>
<protein>
    <recommendedName>
        <fullName evidence="2">Transcriptional protein SWT1</fullName>
    </recommendedName>
</protein>
<sequence length="614" mass="68241">MPLLVPKDTTTLVKNEPEKQKYAQPQQDDLKTKLKSQIFGVATSKATTTTAKTSHKTTYVLPEQQCKILKPTPIVLDQPFSKTTVVAEKLVKDHRISLSSSSKTKRQVSNQNVTKHDSKSSFCNKSKLAKDKNKTISIKSDDKALPVHRADQFPCKTTTKTTTETATAAKSSIKTSTEVSRAQQRKTPKETSIVPSLPPPGRLNFKIPKKTIVAETSIKDNVTLPIQRDRTSSKSASSVMKQSTHSSTSMAISAIQNVQNQDPWPSAANTFSSHVDPSPWQDEMQVAEGLHQARSEKLLEVDVMQSYGELTCMEIDPPEEGATHTKSKLLFSVLDTNILLSHLDYVKKIVTRVGIPVVLIPWVVLQELDSLKKGRGLSGSVAHLAIPAISYICNCLKGKESHLRGQSMQQAADNGLNAENNDDRVLQCCLQYQRLHPECAVILCTNDKNLCSKALLSGVQAFSKNDLEFEVARSNNKQLSKNTDARRRSCHLSGLVCEFESCLQEALSDVLEAEMKAAFSDLWQEIVYIKPPWSLNDVLQCLNKHWIAVFGLVVPRAKQQNVQNLMKFFSGIYGFQLPAYRCHLPISAIHLIILNDVVMNEAEEDKRPIVFGLL</sequence>
<feature type="domain" description="PIN" evidence="4">
    <location>
        <begin position="330"/>
        <end position="452"/>
    </location>
</feature>
<organism evidence="5 6">
    <name type="scientific">Periophthalmus magnuspinnatus</name>
    <dbReference type="NCBI Taxonomy" id="409849"/>
    <lineage>
        <taxon>Eukaryota</taxon>
        <taxon>Metazoa</taxon>
        <taxon>Chordata</taxon>
        <taxon>Craniata</taxon>
        <taxon>Vertebrata</taxon>
        <taxon>Euteleostomi</taxon>
        <taxon>Actinopterygii</taxon>
        <taxon>Neopterygii</taxon>
        <taxon>Teleostei</taxon>
        <taxon>Neoteleostei</taxon>
        <taxon>Acanthomorphata</taxon>
        <taxon>Gobiaria</taxon>
        <taxon>Gobiiformes</taxon>
        <taxon>Gobioidei</taxon>
        <taxon>Gobiidae</taxon>
        <taxon>Oxudercinae</taxon>
        <taxon>Periophthalmus</taxon>
    </lineage>
</organism>
<reference evidence="5" key="1">
    <citation type="submission" date="2025-08" db="UniProtKB">
        <authorList>
            <consortium name="Ensembl"/>
        </authorList>
    </citation>
    <scope>IDENTIFICATION</scope>
</reference>
<comment type="similarity">
    <text evidence="1">Belongs to the SWT1 family.</text>
</comment>
<evidence type="ECO:0000259" key="4">
    <source>
        <dbReference type="SMART" id="SM00670"/>
    </source>
</evidence>
<accession>A0A3B3Z6C2</accession>
<feature type="region of interest" description="Disordered" evidence="3">
    <location>
        <begin position="1"/>
        <end position="28"/>
    </location>
</feature>
<dbReference type="AlphaFoldDB" id="A0A3B3Z6C2"/>
<feature type="region of interest" description="Disordered" evidence="3">
    <location>
        <begin position="96"/>
        <end position="128"/>
    </location>
</feature>
<keyword evidence="6" id="KW-1185">Reference proteome</keyword>
<name>A0A3B3Z6C2_9GOBI</name>
<dbReference type="Pfam" id="PF13638">
    <property type="entry name" value="PIN_4"/>
    <property type="match status" value="1"/>
</dbReference>
<dbReference type="SUPFAM" id="SSF88723">
    <property type="entry name" value="PIN domain-like"/>
    <property type="match status" value="1"/>
</dbReference>
<evidence type="ECO:0000256" key="2">
    <source>
        <dbReference type="ARBA" id="ARBA00074620"/>
    </source>
</evidence>
<dbReference type="GO" id="GO:0005634">
    <property type="term" value="C:nucleus"/>
    <property type="evidence" value="ECO:0007669"/>
    <property type="project" value="TreeGrafter"/>
</dbReference>
<evidence type="ECO:0000256" key="1">
    <source>
        <dbReference type="ARBA" id="ARBA00060839"/>
    </source>
</evidence>
<dbReference type="FunFam" id="3.40.50.1010:FF:000012">
    <property type="entry name" value="SWT1, RNA endoribonuclease homolog"/>
    <property type="match status" value="1"/>
</dbReference>
<feature type="compositionally biased region" description="Low complexity" evidence="3">
    <location>
        <begin position="158"/>
        <end position="177"/>
    </location>
</feature>
<evidence type="ECO:0000313" key="5">
    <source>
        <dbReference type="Ensembl" id="ENSPMGP00000000142.1"/>
    </source>
</evidence>
<evidence type="ECO:0000256" key="3">
    <source>
        <dbReference type="SAM" id="MobiDB-lite"/>
    </source>
</evidence>
<dbReference type="Proteomes" id="UP000261520">
    <property type="component" value="Unplaced"/>
</dbReference>
<feature type="compositionally biased region" description="Polar residues" evidence="3">
    <location>
        <begin position="97"/>
        <end position="113"/>
    </location>
</feature>
<dbReference type="PANTHER" id="PTHR16161:SF0">
    <property type="entry name" value="TRANSCRIPTIONAL PROTEIN SWT1"/>
    <property type="match status" value="1"/>
</dbReference>
<feature type="region of interest" description="Disordered" evidence="3">
    <location>
        <begin position="158"/>
        <end position="202"/>
    </location>
</feature>
<dbReference type="SMART" id="SM00670">
    <property type="entry name" value="PINc"/>
    <property type="match status" value="1"/>
</dbReference>
<dbReference type="Ensembl" id="ENSPMGT00000000155.1">
    <property type="protein sequence ID" value="ENSPMGP00000000142.1"/>
    <property type="gene ID" value="ENSPMGG00000000152.1"/>
</dbReference>
<dbReference type="InterPro" id="IPR029060">
    <property type="entry name" value="PIN-like_dom_sf"/>
</dbReference>
<proteinExistence type="inferred from homology"/>
<dbReference type="PANTHER" id="PTHR16161">
    <property type="entry name" value="TRANSCRIPTIONAL PROTEIN SWT1"/>
    <property type="match status" value="1"/>
</dbReference>